<name>A0ABV8VSS4_9BACI</name>
<gene>
    <name evidence="1" type="ORF">ACFOZ1_06830</name>
</gene>
<accession>A0ABV8VSS4</accession>
<organism evidence="1 2">
    <name type="scientific">Gracilibacillus marinus</name>
    <dbReference type="NCBI Taxonomy" id="630535"/>
    <lineage>
        <taxon>Bacteria</taxon>
        <taxon>Bacillati</taxon>
        <taxon>Bacillota</taxon>
        <taxon>Bacilli</taxon>
        <taxon>Bacillales</taxon>
        <taxon>Bacillaceae</taxon>
        <taxon>Gracilibacillus</taxon>
    </lineage>
</organism>
<dbReference type="EMBL" id="JBHSDV010000001">
    <property type="protein sequence ID" value="MFC4387527.1"/>
    <property type="molecule type" value="Genomic_DNA"/>
</dbReference>
<reference evidence="2" key="1">
    <citation type="journal article" date="2019" name="Int. J. Syst. Evol. Microbiol.">
        <title>The Global Catalogue of Microorganisms (GCM) 10K type strain sequencing project: providing services to taxonomists for standard genome sequencing and annotation.</title>
        <authorList>
            <consortium name="The Broad Institute Genomics Platform"/>
            <consortium name="The Broad Institute Genome Sequencing Center for Infectious Disease"/>
            <person name="Wu L."/>
            <person name="Ma J."/>
        </authorList>
    </citation>
    <scope>NUCLEOTIDE SEQUENCE [LARGE SCALE GENOMIC DNA]</scope>
    <source>
        <strain evidence="2">KACC 14058</strain>
    </source>
</reference>
<evidence type="ECO:0000313" key="1">
    <source>
        <dbReference type="EMBL" id="MFC4387527.1"/>
    </source>
</evidence>
<comment type="caution">
    <text evidence="1">The sequence shown here is derived from an EMBL/GenBank/DDBJ whole genome shotgun (WGS) entry which is preliminary data.</text>
</comment>
<dbReference type="RefSeq" id="WP_390197487.1">
    <property type="nucleotide sequence ID" value="NZ_JBHSDV010000001.1"/>
</dbReference>
<evidence type="ECO:0000313" key="2">
    <source>
        <dbReference type="Proteomes" id="UP001595880"/>
    </source>
</evidence>
<protein>
    <submittedName>
        <fullName evidence="1">Uncharacterized protein</fullName>
    </submittedName>
</protein>
<dbReference type="Proteomes" id="UP001595880">
    <property type="component" value="Unassembled WGS sequence"/>
</dbReference>
<sequence>MNACFEINSNGEIVEYLFLSDKDIYNARANGRIIITKNWINQRLFMPKWDFKNEIWIEGLTEEEVNKFENQIIEHQETTSESEMNAIAIMELAQIVYGGGG</sequence>
<keyword evidence="2" id="KW-1185">Reference proteome</keyword>
<proteinExistence type="predicted"/>